<accession>A0AAV9WWY1</accession>
<sequence length="339" mass="36429">MSTIINNQYADTTLTGIAAILNPLGENQILEFYTSSYRNLGMITEKASALAEEPFTLQKYQPPPSPGGWELGPLLPGTPLVVLKYNNQIRVYAISKYSKTGGNIILSVSPSTAALDIATCIDAFTGTGDGKNQAWLYELEDKPIGRTVKEYPLMGDGSKVGKPKDVVLDGIGSGSRISAFYHNNSGVRYIVYQASDNKTLRWKPLSSKPGQANLLAGSFGGTTAPANNTLEDWTTHAGCAIEDTAFIFYVGSQELKINSVRQQVSKLYLIRSEFKYPSQDAPEDLNVTCLPNGALSVVPIVNAEGTYDIVVFFMGEGDGGSRLLSKTVYPTGISSAGKA</sequence>
<evidence type="ECO:0008006" key="3">
    <source>
        <dbReference type="Google" id="ProtNLM"/>
    </source>
</evidence>
<dbReference type="Proteomes" id="UP001365542">
    <property type="component" value="Unassembled WGS sequence"/>
</dbReference>
<evidence type="ECO:0000313" key="2">
    <source>
        <dbReference type="Proteomes" id="UP001365542"/>
    </source>
</evidence>
<name>A0AAV9WWY1_9PEZI</name>
<organism evidence="1 2">
    <name type="scientific">Orbilia ellipsospora</name>
    <dbReference type="NCBI Taxonomy" id="2528407"/>
    <lineage>
        <taxon>Eukaryota</taxon>
        <taxon>Fungi</taxon>
        <taxon>Dikarya</taxon>
        <taxon>Ascomycota</taxon>
        <taxon>Pezizomycotina</taxon>
        <taxon>Orbiliomycetes</taxon>
        <taxon>Orbiliales</taxon>
        <taxon>Orbiliaceae</taxon>
        <taxon>Orbilia</taxon>
    </lineage>
</organism>
<reference evidence="1 2" key="1">
    <citation type="submission" date="2019-10" db="EMBL/GenBank/DDBJ databases">
        <authorList>
            <person name="Palmer J.M."/>
        </authorList>
    </citation>
    <scope>NUCLEOTIDE SEQUENCE [LARGE SCALE GENOMIC DNA]</scope>
    <source>
        <strain evidence="1 2">TWF694</strain>
    </source>
</reference>
<evidence type="ECO:0000313" key="1">
    <source>
        <dbReference type="EMBL" id="KAK6526451.1"/>
    </source>
</evidence>
<comment type="caution">
    <text evidence="1">The sequence shown here is derived from an EMBL/GenBank/DDBJ whole genome shotgun (WGS) entry which is preliminary data.</text>
</comment>
<gene>
    <name evidence="1" type="ORF">TWF694_005037</name>
</gene>
<proteinExistence type="predicted"/>
<dbReference type="EMBL" id="JAVHJO010000016">
    <property type="protein sequence ID" value="KAK6526451.1"/>
    <property type="molecule type" value="Genomic_DNA"/>
</dbReference>
<keyword evidence="2" id="KW-1185">Reference proteome</keyword>
<protein>
    <recommendedName>
        <fullName evidence="3">Fucose-specific lectin</fullName>
    </recommendedName>
</protein>
<dbReference type="AlphaFoldDB" id="A0AAV9WWY1"/>